<sequence length="148" mass="16902">MPRKLCIQSPKGQKLKKARKGESREANGDRASRSGLFSAVDCSPRGFRVSNWTVHQPRHRHGNTGPRQGRLKSRSVPAPEDRAFFATLKREDKEEERLLLRSSRKAKVKLLKNALQKQYIDELDEDEARAKKLEEVTKLAAEKEARQG</sequence>
<evidence type="ECO:0000256" key="2">
    <source>
        <dbReference type="SAM" id="MobiDB-lite"/>
    </source>
</evidence>
<feature type="region of interest" description="Disordered" evidence="2">
    <location>
        <begin position="1"/>
        <end position="37"/>
    </location>
</feature>
<name>A0A9W8Z5R0_9PLEO</name>
<feature type="compositionally biased region" description="Basic and acidic residues" evidence="2">
    <location>
        <begin position="20"/>
        <end position="32"/>
    </location>
</feature>
<keyword evidence="4" id="KW-1185">Reference proteome</keyword>
<evidence type="ECO:0000313" key="4">
    <source>
        <dbReference type="Proteomes" id="UP001140510"/>
    </source>
</evidence>
<accession>A0A9W8Z5R0</accession>
<comment type="caution">
    <text evidence="3">The sequence shown here is derived from an EMBL/GenBank/DDBJ whole genome shotgun (WGS) entry which is preliminary data.</text>
</comment>
<proteinExistence type="predicted"/>
<dbReference type="Proteomes" id="UP001140510">
    <property type="component" value="Unassembled WGS sequence"/>
</dbReference>
<gene>
    <name evidence="3" type="ORF">N0V91_010241</name>
</gene>
<dbReference type="OrthoDB" id="10477459at2759"/>
<evidence type="ECO:0000256" key="1">
    <source>
        <dbReference type="SAM" id="Coils"/>
    </source>
</evidence>
<protein>
    <submittedName>
        <fullName evidence="3">Uncharacterized protein</fullName>
    </submittedName>
</protein>
<dbReference type="EMBL" id="JAPEVA010000131">
    <property type="protein sequence ID" value="KAJ4398396.1"/>
    <property type="molecule type" value="Genomic_DNA"/>
</dbReference>
<feature type="coiled-coil region" evidence="1">
    <location>
        <begin position="116"/>
        <end position="143"/>
    </location>
</feature>
<keyword evidence="1" id="KW-0175">Coiled coil</keyword>
<dbReference type="AlphaFoldDB" id="A0A9W8Z5R0"/>
<reference evidence="3" key="1">
    <citation type="submission" date="2022-10" db="EMBL/GenBank/DDBJ databases">
        <title>Tapping the CABI collections for fungal endophytes: first genome assemblies for Collariella, Neodidymelliopsis, Ascochyta clinopodiicola, Didymella pomorum, Didymosphaeria variabile, Neocosmospora piperis and Neocucurbitaria cava.</title>
        <authorList>
            <person name="Hill R."/>
        </authorList>
    </citation>
    <scope>NUCLEOTIDE SEQUENCE</scope>
    <source>
        <strain evidence="3">IMI 355091</strain>
    </source>
</reference>
<feature type="region of interest" description="Disordered" evidence="2">
    <location>
        <begin position="54"/>
        <end position="78"/>
    </location>
</feature>
<evidence type="ECO:0000313" key="3">
    <source>
        <dbReference type="EMBL" id="KAJ4398396.1"/>
    </source>
</evidence>
<organism evidence="3 4">
    <name type="scientific">Didymella pomorum</name>
    <dbReference type="NCBI Taxonomy" id="749634"/>
    <lineage>
        <taxon>Eukaryota</taxon>
        <taxon>Fungi</taxon>
        <taxon>Dikarya</taxon>
        <taxon>Ascomycota</taxon>
        <taxon>Pezizomycotina</taxon>
        <taxon>Dothideomycetes</taxon>
        <taxon>Pleosporomycetidae</taxon>
        <taxon>Pleosporales</taxon>
        <taxon>Pleosporineae</taxon>
        <taxon>Didymellaceae</taxon>
        <taxon>Didymella</taxon>
    </lineage>
</organism>